<feature type="compositionally biased region" description="Basic residues" evidence="1">
    <location>
        <begin position="1"/>
        <end position="11"/>
    </location>
</feature>
<name>A0A8S5T5K0_9CAUD</name>
<accession>A0A8S5T5K0</accession>
<feature type="region of interest" description="Disordered" evidence="1">
    <location>
        <begin position="1"/>
        <end position="20"/>
    </location>
</feature>
<proteinExistence type="predicted"/>
<reference evidence="2" key="1">
    <citation type="journal article" date="2021" name="Proc. Natl. Acad. Sci. U.S.A.">
        <title>A Catalog of Tens of Thousands of Viruses from Human Metagenomes Reveals Hidden Associations with Chronic Diseases.</title>
        <authorList>
            <person name="Tisza M.J."/>
            <person name="Buck C.B."/>
        </authorList>
    </citation>
    <scope>NUCLEOTIDE SEQUENCE</scope>
    <source>
        <strain evidence="2">Ct7GD8</strain>
    </source>
</reference>
<organism evidence="2">
    <name type="scientific">Siphoviridae sp. ct7GD8</name>
    <dbReference type="NCBI Taxonomy" id="2827785"/>
    <lineage>
        <taxon>Viruses</taxon>
        <taxon>Duplodnaviria</taxon>
        <taxon>Heunggongvirae</taxon>
        <taxon>Uroviricota</taxon>
        <taxon>Caudoviricetes</taxon>
    </lineage>
</organism>
<sequence>MIRRFAQKRGAKQGEKGCQNRQNCSSYQKMINALKLVKMICKIEIRR</sequence>
<dbReference type="EMBL" id="BK032754">
    <property type="protein sequence ID" value="DAF58526.1"/>
    <property type="molecule type" value="Genomic_DNA"/>
</dbReference>
<protein>
    <submittedName>
        <fullName evidence="2">Uncharacterized protein</fullName>
    </submittedName>
</protein>
<evidence type="ECO:0000256" key="1">
    <source>
        <dbReference type="SAM" id="MobiDB-lite"/>
    </source>
</evidence>
<evidence type="ECO:0000313" key="2">
    <source>
        <dbReference type="EMBL" id="DAF58526.1"/>
    </source>
</evidence>